<keyword evidence="4" id="KW-1185">Reference proteome</keyword>
<dbReference type="Proteomes" id="UP001060414">
    <property type="component" value="Chromosome"/>
</dbReference>
<dbReference type="PANTHER" id="PTHR46594">
    <property type="entry name" value="P-TYPE CATION-TRANSPORTING ATPASE"/>
    <property type="match status" value="1"/>
</dbReference>
<dbReference type="PANTHER" id="PTHR46594:SF4">
    <property type="entry name" value="P-TYPE CATION-TRANSPORTING ATPASE"/>
    <property type="match status" value="1"/>
</dbReference>
<gene>
    <name evidence="3" type="ORF">L9S41_13870</name>
</gene>
<protein>
    <submittedName>
        <fullName evidence="3">Heavy-metal-associated domain-containing protein</fullName>
    </submittedName>
</protein>
<dbReference type="InterPro" id="IPR006121">
    <property type="entry name" value="HMA_dom"/>
</dbReference>
<keyword evidence="1" id="KW-0479">Metal-binding</keyword>
<dbReference type="PROSITE" id="PS50846">
    <property type="entry name" value="HMA_2"/>
    <property type="match status" value="1"/>
</dbReference>
<dbReference type="RefSeq" id="WP_260747116.1">
    <property type="nucleotide sequence ID" value="NZ_CP092109.1"/>
</dbReference>
<dbReference type="EMBL" id="CP092109">
    <property type="protein sequence ID" value="UWZ78758.1"/>
    <property type="molecule type" value="Genomic_DNA"/>
</dbReference>
<organism evidence="3 4">
    <name type="scientific">Geoalkalibacter halelectricus</name>
    <dbReference type="NCBI Taxonomy" id="2847045"/>
    <lineage>
        <taxon>Bacteria</taxon>
        <taxon>Pseudomonadati</taxon>
        <taxon>Thermodesulfobacteriota</taxon>
        <taxon>Desulfuromonadia</taxon>
        <taxon>Desulfuromonadales</taxon>
        <taxon>Geoalkalibacteraceae</taxon>
        <taxon>Geoalkalibacter</taxon>
    </lineage>
</organism>
<dbReference type="Pfam" id="PF00403">
    <property type="entry name" value="HMA"/>
    <property type="match status" value="1"/>
</dbReference>
<dbReference type="InterPro" id="IPR036163">
    <property type="entry name" value="HMA_dom_sf"/>
</dbReference>
<dbReference type="InterPro" id="IPR027304">
    <property type="entry name" value="Trigger_fact/SurA_dom_sf"/>
</dbReference>
<evidence type="ECO:0000256" key="1">
    <source>
        <dbReference type="ARBA" id="ARBA00022723"/>
    </source>
</evidence>
<evidence type="ECO:0000313" key="3">
    <source>
        <dbReference type="EMBL" id="UWZ78758.1"/>
    </source>
</evidence>
<sequence>MKSRWLVSLVLVLVAVAAAYAVFGQRSSEATTFAELRVQGMTCGACSGRVQKAARGLPGVGSVEVNLAAGSARVAFDPQRIDAERIAFAVSEAGYPAQLLSVMDLEQIQAEQQAQRELAVKYVGQIGERLVSREEFGQYLVSMTGGTPDGFISPAVAGQAWRNLVQRELLLADAAASAVAVSAEEAREEIETMRQSMPNFDQLAAARFGSLEAFVERLRSDLTISRHLEQNVINGEQDPRLRQMLVERRVQEIGVRIPVRIFDPMLNNAGRGGCC</sequence>
<reference evidence="3" key="1">
    <citation type="journal article" date="2022" name="Environ. Microbiol.">
        <title>Geoalkalibacter halelectricus SAP #1 sp. nov. possessing extracellular electron transfer and mineral#reducing capabilities from a haloalkaline environment.</title>
        <authorList>
            <person name="Yadav S."/>
            <person name="Singh R."/>
            <person name="Sundharam S.S."/>
            <person name="Chaudhary S."/>
            <person name="Krishnamurthi S."/>
            <person name="Patil S.A."/>
        </authorList>
    </citation>
    <scope>NUCLEOTIDE SEQUENCE</scope>
    <source>
        <strain evidence="3">SAP-1</strain>
    </source>
</reference>
<dbReference type="CDD" id="cd00371">
    <property type="entry name" value="HMA"/>
    <property type="match status" value="1"/>
</dbReference>
<accession>A0ABY5ZJH3</accession>
<feature type="domain" description="HMA" evidence="2">
    <location>
        <begin position="32"/>
        <end position="98"/>
    </location>
</feature>
<dbReference type="SUPFAM" id="SSF109998">
    <property type="entry name" value="Triger factor/SurA peptide-binding domain-like"/>
    <property type="match status" value="1"/>
</dbReference>
<evidence type="ECO:0000313" key="4">
    <source>
        <dbReference type="Proteomes" id="UP001060414"/>
    </source>
</evidence>
<name>A0ABY5ZJH3_9BACT</name>
<evidence type="ECO:0000259" key="2">
    <source>
        <dbReference type="PROSITE" id="PS50846"/>
    </source>
</evidence>
<proteinExistence type="predicted"/>
<dbReference type="SUPFAM" id="SSF55008">
    <property type="entry name" value="HMA, heavy metal-associated domain"/>
    <property type="match status" value="1"/>
</dbReference>
<dbReference type="Gene3D" id="3.30.70.100">
    <property type="match status" value="1"/>
</dbReference>